<dbReference type="RefSeq" id="WP_377472415.1">
    <property type="nucleotide sequence ID" value="NZ_JBHLWN010000077.1"/>
</dbReference>
<keyword evidence="2" id="KW-0238">DNA-binding</keyword>
<dbReference type="SMART" id="SM00346">
    <property type="entry name" value="HTH_ICLR"/>
    <property type="match status" value="1"/>
</dbReference>
<dbReference type="Gene3D" id="3.30.450.40">
    <property type="match status" value="1"/>
</dbReference>
<dbReference type="InterPro" id="IPR036390">
    <property type="entry name" value="WH_DNA-bd_sf"/>
</dbReference>
<evidence type="ECO:0000313" key="6">
    <source>
        <dbReference type="EMBL" id="MFC0214976.1"/>
    </source>
</evidence>
<evidence type="ECO:0000259" key="5">
    <source>
        <dbReference type="PROSITE" id="PS51078"/>
    </source>
</evidence>
<keyword evidence="1" id="KW-0805">Transcription regulation</keyword>
<feature type="domain" description="IclR-ED" evidence="5">
    <location>
        <begin position="69"/>
        <end position="250"/>
    </location>
</feature>
<comment type="caution">
    <text evidence="6">The sequence shown here is derived from an EMBL/GenBank/DDBJ whole genome shotgun (WGS) entry which is preliminary data.</text>
</comment>
<dbReference type="SUPFAM" id="SSF55781">
    <property type="entry name" value="GAF domain-like"/>
    <property type="match status" value="1"/>
</dbReference>
<reference evidence="6 7" key="1">
    <citation type="submission" date="2024-09" db="EMBL/GenBank/DDBJ databases">
        <authorList>
            <person name="Sun Q."/>
            <person name="Mori K."/>
        </authorList>
    </citation>
    <scope>NUCLEOTIDE SEQUENCE [LARGE SCALE GENOMIC DNA]</scope>
    <source>
        <strain evidence="6 7">CCM 7759</strain>
    </source>
</reference>
<sequence>MDRKYWVPALEKADLVLRLIAEQQRKLRLIDLSNRLGINKSTMFSLLHTLEELGWIVKDAADTYALGSVIGRFGTAYSGGNDVFRAFQREAPGAAAAIGETVQLATLAGNEVLYVAKHEVPSPIRLASDPGMKFPAHVTALGKVLLAGLPEEQRRALYPSHELEPRLTPYSLTTREALLAEVAEAEAAGCAYDRQEAVVGFYCVAAPVRSDRGQVVAAVSCSMPAHVWEHKQDTATREIVKLAARMTVYS</sequence>
<keyword evidence="3" id="KW-0804">Transcription</keyword>
<dbReference type="PANTHER" id="PTHR30136">
    <property type="entry name" value="HELIX-TURN-HELIX TRANSCRIPTIONAL REGULATOR, ICLR FAMILY"/>
    <property type="match status" value="1"/>
</dbReference>
<dbReference type="Pfam" id="PF01614">
    <property type="entry name" value="IclR_C"/>
    <property type="match status" value="1"/>
</dbReference>
<dbReference type="PROSITE" id="PS51077">
    <property type="entry name" value="HTH_ICLR"/>
    <property type="match status" value="1"/>
</dbReference>
<evidence type="ECO:0000256" key="3">
    <source>
        <dbReference type="ARBA" id="ARBA00023163"/>
    </source>
</evidence>
<accession>A0ABV6DQP4</accession>
<evidence type="ECO:0000256" key="1">
    <source>
        <dbReference type="ARBA" id="ARBA00023015"/>
    </source>
</evidence>
<gene>
    <name evidence="6" type="ORF">ACFFK0_21430</name>
</gene>
<dbReference type="InterPro" id="IPR050707">
    <property type="entry name" value="HTH_MetabolicPath_Reg"/>
</dbReference>
<dbReference type="Proteomes" id="UP001589776">
    <property type="component" value="Unassembled WGS sequence"/>
</dbReference>
<dbReference type="Pfam" id="PF09339">
    <property type="entry name" value="HTH_IclR"/>
    <property type="match status" value="1"/>
</dbReference>
<protein>
    <submittedName>
        <fullName evidence="6">IclR family transcriptional regulator</fullName>
    </submittedName>
</protein>
<dbReference type="InterPro" id="IPR014757">
    <property type="entry name" value="Tscrpt_reg_IclR_C"/>
</dbReference>
<dbReference type="SUPFAM" id="SSF46785">
    <property type="entry name" value="Winged helix' DNA-binding domain"/>
    <property type="match status" value="1"/>
</dbReference>
<dbReference type="InterPro" id="IPR029016">
    <property type="entry name" value="GAF-like_dom_sf"/>
</dbReference>
<evidence type="ECO:0000259" key="4">
    <source>
        <dbReference type="PROSITE" id="PS51077"/>
    </source>
</evidence>
<keyword evidence="7" id="KW-1185">Reference proteome</keyword>
<evidence type="ECO:0000256" key="2">
    <source>
        <dbReference type="ARBA" id="ARBA00023125"/>
    </source>
</evidence>
<evidence type="ECO:0000313" key="7">
    <source>
        <dbReference type="Proteomes" id="UP001589776"/>
    </source>
</evidence>
<dbReference type="InterPro" id="IPR005471">
    <property type="entry name" value="Tscrpt_reg_IclR_N"/>
</dbReference>
<dbReference type="EMBL" id="JBHLWN010000077">
    <property type="protein sequence ID" value="MFC0214976.1"/>
    <property type="molecule type" value="Genomic_DNA"/>
</dbReference>
<proteinExistence type="predicted"/>
<organism evidence="6 7">
    <name type="scientific">Paenibacillus chartarius</name>
    <dbReference type="NCBI Taxonomy" id="747481"/>
    <lineage>
        <taxon>Bacteria</taxon>
        <taxon>Bacillati</taxon>
        <taxon>Bacillota</taxon>
        <taxon>Bacilli</taxon>
        <taxon>Bacillales</taxon>
        <taxon>Paenibacillaceae</taxon>
        <taxon>Paenibacillus</taxon>
    </lineage>
</organism>
<name>A0ABV6DQP4_9BACL</name>
<dbReference type="PROSITE" id="PS51078">
    <property type="entry name" value="ICLR_ED"/>
    <property type="match status" value="1"/>
</dbReference>
<dbReference type="Gene3D" id="1.10.10.10">
    <property type="entry name" value="Winged helix-like DNA-binding domain superfamily/Winged helix DNA-binding domain"/>
    <property type="match status" value="1"/>
</dbReference>
<feature type="domain" description="HTH iclR-type" evidence="4">
    <location>
        <begin position="7"/>
        <end position="68"/>
    </location>
</feature>
<dbReference type="InterPro" id="IPR036388">
    <property type="entry name" value="WH-like_DNA-bd_sf"/>
</dbReference>
<dbReference type="PANTHER" id="PTHR30136:SF24">
    <property type="entry name" value="HTH-TYPE TRANSCRIPTIONAL REPRESSOR ALLR"/>
    <property type="match status" value="1"/>
</dbReference>